<protein>
    <submittedName>
        <fullName evidence="1">Uncharacterized protein</fullName>
    </submittedName>
</protein>
<accession>A0ACC2QL33</accession>
<sequence>MTPISGAEDNSAEAYYNDCHLTARNSVERTIGLLKGRFRCLLVHRVLNYHPDVVAKIVVACCVLHNMCNRAGLPAFTFSEDERLEELQTIAEVQRRQTRDLPSNTDLALGQLRRRNIVNRLWRSRHN</sequence>
<name>A0ACC2QL33_9NEOP</name>
<evidence type="ECO:0000313" key="2">
    <source>
        <dbReference type="Proteomes" id="UP001231649"/>
    </source>
</evidence>
<evidence type="ECO:0000313" key="1">
    <source>
        <dbReference type="EMBL" id="KAJ8719850.1"/>
    </source>
</evidence>
<dbReference type="Proteomes" id="UP001231649">
    <property type="component" value="Chromosome 3"/>
</dbReference>
<organism evidence="1 2">
    <name type="scientific">Mythimna loreyi</name>
    <dbReference type="NCBI Taxonomy" id="667449"/>
    <lineage>
        <taxon>Eukaryota</taxon>
        <taxon>Metazoa</taxon>
        <taxon>Ecdysozoa</taxon>
        <taxon>Arthropoda</taxon>
        <taxon>Hexapoda</taxon>
        <taxon>Insecta</taxon>
        <taxon>Pterygota</taxon>
        <taxon>Neoptera</taxon>
        <taxon>Endopterygota</taxon>
        <taxon>Lepidoptera</taxon>
        <taxon>Glossata</taxon>
        <taxon>Ditrysia</taxon>
        <taxon>Noctuoidea</taxon>
        <taxon>Noctuidae</taxon>
        <taxon>Noctuinae</taxon>
        <taxon>Hadenini</taxon>
        <taxon>Mythimna</taxon>
    </lineage>
</organism>
<dbReference type="EMBL" id="CM056779">
    <property type="protein sequence ID" value="KAJ8719850.1"/>
    <property type="molecule type" value="Genomic_DNA"/>
</dbReference>
<keyword evidence="2" id="KW-1185">Reference proteome</keyword>
<proteinExistence type="predicted"/>
<gene>
    <name evidence="1" type="ORF">PYW08_012025</name>
</gene>
<reference evidence="1" key="1">
    <citation type="submission" date="2023-03" db="EMBL/GenBank/DDBJ databases">
        <title>Chromosome-level genomes of two armyworms, Mythimna separata and Mythimna loreyi, provide insights into the biosynthesis and reception of sex pheromones.</title>
        <authorList>
            <person name="Zhao H."/>
        </authorList>
    </citation>
    <scope>NUCLEOTIDE SEQUENCE</scope>
    <source>
        <strain evidence="1">BeijingLab</strain>
    </source>
</reference>
<comment type="caution">
    <text evidence="1">The sequence shown here is derived from an EMBL/GenBank/DDBJ whole genome shotgun (WGS) entry which is preliminary data.</text>
</comment>